<evidence type="ECO:0000256" key="9">
    <source>
        <dbReference type="ARBA" id="ARBA00022737"/>
    </source>
</evidence>
<keyword evidence="9" id="KW-0677">Repeat</keyword>
<evidence type="ECO:0000256" key="8">
    <source>
        <dbReference type="ARBA" id="ARBA00022679"/>
    </source>
</evidence>
<evidence type="ECO:0000259" key="13">
    <source>
        <dbReference type="Pfam" id="PF06426"/>
    </source>
</evidence>
<evidence type="ECO:0000256" key="7">
    <source>
        <dbReference type="ARBA" id="ARBA00022605"/>
    </source>
</evidence>
<evidence type="ECO:0000313" key="15">
    <source>
        <dbReference type="Proteomes" id="UP001321018"/>
    </source>
</evidence>
<dbReference type="GO" id="GO:0009001">
    <property type="term" value="F:serine O-acetyltransferase activity"/>
    <property type="evidence" value="ECO:0007669"/>
    <property type="project" value="UniProtKB-EC"/>
</dbReference>
<dbReference type="GO" id="GO:0006535">
    <property type="term" value="P:cysteine biosynthetic process from serine"/>
    <property type="evidence" value="ECO:0007669"/>
    <property type="project" value="InterPro"/>
</dbReference>
<dbReference type="InterPro" id="IPR005881">
    <property type="entry name" value="Ser_O-AcTrfase"/>
</dbReference>
<accession>A0AAP2Z1F2</accession>
<dbReference type="Pfam" id="PF06426">
    <property type="entry name" value="SATase_N"/>
    <property type="match status" value="1"/>
</dbReference>
<evidence type="ECO:0000256" key="10">
    <source>
        <dbReference type="ARBA" id="ARBA00023192"/>
    </source>
</evidence>
<comment type="catalytic activity">
    <reaction evidence="12">
        <text>L-serine + acetyl-CoA = O-acetyl-L-serine + CoA</text>
        <dbReference type="Rhea" id="RHEA:24560"/>
        <dbReference type="ChEBI" id="CHEBI:33384"/>
        <dbReference type="ChEBI" id="CHEBI:57287"/>
        <dbReference type="ChEBI" id="CHEBI:57288"/>
        <dbReference type="ChEBI" id="CHEBI:58340"/>
        <dbReference type="EC" id="2.3.1.30"/>
    </reaction>
</comment>
<proteinExistence type="inferred from homology"/>
<organism evidence="14 15">
    <name type="scientific">Natronoglomus mannanivorans</name>
    <dbReference type="NCBI Taxonomy" id="2979990"/>
    <lineage>
        <taxon>Archaea</taxon>
        <taxon>Methanobacteriati</taxon>
        <taxon>Methanobacteriota</taxon>
        <taxon>Stenosarchaea group</taxon>
        <taxon>Halobacteria</taxon>
        <taxon>Halobacteriales</taxon>
        <taxon>Natrialbaceae</taxon>
        <taxon>Natronoglomus</taxon>
    </lineage>
</organism>
<dbReference type="InterPro" id="IPR042122">
    <property type="entry name" value="Ser_AcTrfase_N_sf"/>
</dbReference>
<evidence type="ECO:0000256" key="6">
    <source>
        <dbReference type="ARBA" id="ARBA00022490"/>
    </source>
</evidence>
<protein>
    <recommendedName>
        <fullName evidence="5">Serine acetyltransferase</fullName>
        <ecNumber evidence="4">2.3.1.30</ecNumber>
    </recommendedName>
</protein>
<dbReference type="FunFam" id="1.10.3130.10:FF:000003">
    <property type="entry name" value="Serine acetyltransferase"/>
    <property type="match status" value="1"/>
</dbReference>
<name>A0AAP2Z1F2_9EURY</name>
<dbReference type="PIRSF" id="PIRSF000441">
    <property type="entry name" value="CysE"/>
    <property type="match status" value="1"/>
</dbReference>
<comment type="caution">
    <text evidence="14">The sequence shown here is derived from an EMBL/GenBank/DDBJ whole genome shotgun (WGS) entry which is preliminary data.</text>
</comment>
<dbReference type="RefSeq" id="WP_338005062.1">
    <property type="nucleotide sequence ID" value="NZ_JAOPKA010000013.1"/>
</dbReference>
<dbReference type="EC" id="2.3.1.30" evidence="4"/>
<comment type="pathway">
    <text evidence="2">Amino-acid biosynthesis; L-cysteine biosynthesis; L-cysteine from L-serine: step 1/2.</text>
</comment>
<dbReference type="FunFam" id="2.160.10.10:FF:000007">
    <property type="entry name" value="Serine acetyltransferase"/>
    <property type="match status" value="1"/>
</dbReference>
<dbReference type="AlphaFoldDB" id="A0AAP2Z1F2"/>
<dbReference type="Pfam" id="PF00132">
    <property type="entry name" value="Hexapep"/>
    <property type="match status" value="1"/>
</dbReference>
<evidence type="ECO:0000256" key="5">
    <source>
        <dbReference type="ARBA" id="ARBA00018522"/>
    </source>
</evidence>
<reference evidence="14" key="1">
    <citation type="submission" date="2022-09" db="EMBL/GenBank/DDBJ databases">
        <title>Enrichment on poylsaccharides allowed isolation of novel metabolic and taxonomic groups of Haloarchaea.</title>
        <authorList>
            <person name="Sorokin D.Y."/>
            <person name="Elcheninov A.G."/>
            <person name="Khizhniak T.V."/>
            <person name="Kolganova T.V."/>
            <person name="Kublanov I.V."/>
        </authorList>
    </citation>
    <scope>NUCLEOTIDE SEQUENCE</scope>
    <source>
        <strain evidence="14">AArc-xg1-1</strain>
    </source>
</reference>
<evidence type="ECO:0000256" key="11">
    <source>
        <dbReference type="ARBA" id="ARBA00023315"/>
    </source>
</evidence>
<keyword evidence="6" id="KW-0963">Cytoplasm</keyword>
<dbReference type="InterPro" id="IPR001451">
    <property type="entry name" value="Hexapep"/>
</dbReference>
<sequence length="192" mass="20553">MIEGGTGTRTGTERERRVRRERGMFEHIREDVRAMLARDPAAKRPLEVLLCYPGLHAVWGHRVSHWLWDRGWQLTARLLSHFVRGATGVEIHPAATIGRRVTIDHGMGVVVGETAVIGDDVHLHHGVTLGGNVDEPVKRHPTIEDGVDIGANATLLGDITIGEGASVGAGAVVLESVEAGAAVAGVPAERID</sequence>
<gene>
    <name evidence="14" type="primary">cysE</name>
    <name evidence="14" type="ORF">OB960_17230</name>
</gene>
<dbReference type="PANTHER" id="PTHR42811">
    <property type="entry name" value="SERINE ACETYLTRANSFERASE"/>
    <property type="match status" value="1"/>
</dbReference>
<evidence type="ECO:0000256" key="12">
    <source>
        <dbReference type="ARBA" id="ARBA00049486"/>
    </source>
</evidence>
<keyword evidence="10" id="KW-0198">Cysteine biosynthesis</keyword>
<evidence type="ECO:0000256" key="3">
    <source>
        <dbReference type="ARBA" id="ARBA00007274"/>
    </source>
</evidence>
<comment type="similarity">
    <text evidence="3">Belongs to the transferase hexapeptide repeat family.</text>
</comment>
<dbReference type="GO" id="GO:0005737">
    <property type="term" value="C:cytoplasm"/>
    <property type="evidence" value="ECO:0007669"/>
    <property type="project" value="UniProtKB-SubCell"/>
</dbReference>
<evidence type="ECO:0000313" key="14">
    <source>
        <dbReference type="EMBL" id="MCU4743132.1"/>
    </source>
</evidence>
<keyword evidence="7" id="KW-0028">Amino-acid biosynthesis</keyword>
<dbReference type="PROSITE" id="PS00101">
    <property type="entry name" value="HEXAPEP_TRANSFERASES"/>
    <property type="match status" value="1"/>
</dbReference>
<evidence type="ECO:0000256" key="1">
    <source>
        <dbReference type="ARBA" id="ARBA00004496"/>
    </source>
</evidence>
<dbReference type="CDD" id="cd03354">
    <property type="entry name" value="LbH_SAT"/>
    <property type="match status" value="1"/>
</dbReference>
<dbReference type="SUPFAM" id="SSF51161">
    <property type="entry name" value="Trimeric LpxA-like enzymes"/>
    <property type="match status" value="1"/>
</dbReference>
<comment type="subcellular location">
    <subcellularLocation>
        <location evidence="1">Cytoplasm</location>
    </subcellularLocation>
</comment>
<dbReference type="InterPro" id="IPR018357">
    <property type="entry name" value="Hexapep_transf_CS"/>
</dbReference>
<dbReference type="NCBIfam" id="TIGR01172">
    <property type="entry name" value="cysE"/>
    <property type="match status" value="1"/>
</dbReference>
<dbReference type="Gene3D" id="2.160.10.10">
    <property type="entry name" value="Hexapeptide repeat proteins"/>
    <property type="match status" value="1"/>
</dbReference>
<dbReference type="Gene3D" id="1.10.3130.10">
    <property type="entry name" value="serine acetyltransferase, domain 1"/>
    <property type="match status" value="1"/>
</dbReference>
<dbReference type="InterPro" id="IPR010493">
    <property type="entry name" value="Ser_AcTrfase_N"/>
</dbReference>
<dbReference type="EMBL" id="JAOPKA010000013">
    <property type="protein sequence ID" value="MCU4743132.1"/>
    <property type="molecule type" value="Genomic_DNA"/>
</dbReference>
<evidence type="ECO:0000256" key="2">
    <source>
        <dbReference type="ARBA" id="ARBA00004876"/>
    </source>
</evidence>
<keyword evidence="8 14" id="KW-0808">Transferase</keyword>
<dbReference type="InterPro" id="IPR053376">
    <property type="entry name" value="Serine_acetyltransferase"/>
</dbReference>
<dbReference type="NCBIfam" id="NF041874">
    <property type="entry name" value="EPS_EpsC"/>
    <property type="match status" value="1"/>
</dbReference>
<dbReference type="InterPro" id="IPR045304">
    <property type="entry name" value="LbH_SAT"/>
</dbReference>
<keyword evidence="11 14" id="KW-0012">Acyltransferase</keyword>
<evidence type="ECO:0000256" key="4">
    <source>
        <dbReference type="ARBA" id="ARBA00013266"/>
    </source>
</evidence>
<feature type="domain" description="Serine acetyltransferase N-terminal" evidence="13">
    <location>
        <begin position="19"/>
        <end position="58"/>
    </location>
</feature>
<dbReference type="Proteomes" id="UP001321018">
    <property type="component" value="Unassembled WGS sequence"/>
</dbReference>
<dbReference type="InterPro" id="IPR011004">
    <property type="entry name" value="Trimer_LpxA-like_sf"/>
</dbReference>